<sequence length="178" mass="20028">MTQLPQNLLGAFPFLEVDQWNGSLLTAARTAENLLQPEMILTRMGNSSPSDINYLNKCLQQPTCVVTTSRNVANRFSLVEGKLMILHGALYSRHKAASERRYLRPLAEVLTGNMWLSIPVYGLLLRETQIVLKEARELKTIVAVQAEHGKLPELLDCVNKVSKHCEICDRPLETTQKT</sequence>
<dbReference type="Proteomes" id="UP000799421">
    <property type="component" value="Unassembled WGS sequence"/>
</dbReference>
<reference evidence="1" key="1">
    <citation type="journal article" date="2020" name="Stud. Mycol.">
        <title>101 Dothideomycetes genomes: a test case for predicting lifestyles and emergence of pathogens.</title>
        <authorList>
            <person name="Haridas S."/>
            <person name="Albert R."/>
            <person name="Binder M."/>
            <person name="Bloem J."/>
            <person name="Labutti K."/>
            <person name="Salamov A."/>
            <person name="Andreopoulos B."/>
            <person name="Baker S."/>
            <person name="Barry K."/>
            <person name="Bills G."/>
            <person name="Bluhm B."/>
            <person name="Cannon C."/>
            <person name="Castanera R."/>
            <person name="Culley D."/>
            <person name="Daum C."/>
            <person name="Ezra D."/>
            <person name="Gonzalez J."/>
            <person name="Henrissat B."/>
            <person name="Kuo A."/>
            <person name="Liang C."/>
            <person name="Lipzen A."/>
            <person name="Lutzoni F."/>
            <person name="Magnuson J."/>
            <person name="Mondo S."/>
            <person name="Nolan M."/>
            <person name="Ohm R."/>
            <person name="Pangilinan J."/>
            <person name="Park H.-J."/>
            <person name="Ramirez L."/>
            <person name="Alfaro M."/>
            <person name="Sun H."/>
            <person name="Tritt A."/>
            <person name="Yoshinaga Y."/>
            <person name="Zwiers L.-H."/>
            <person name="Turgeon B."/>
            <person name="Goodwin S."/>
            <person name="Spatafora J."/>
            <person name="Crous P."/>
            <person name="Grigoriev I."/>
        </authorList>
    </citation>
    <scope>NUCLEOTIDE SEQUENCE</scope>
    <source>
        <strain evidence="1">CBS 480.64</strain>
    </source>
</reference>
<keyword evidence="2" id="KW-1185">Reference proteome</keyword>
<dbReference type="AlphaFoldDB" id="A0A6A7CAC3"/>
<dbReference type="EMBL" id="MU005957">
    <property type="protein sequence ID" value="KAF2864353.1"/>
    <property type="molecule type" value="Genomic_DNA"/>
</dbReference>
<accession>A0A6A7CAC3</accession>
<evidence type="ECO:0000313" key="2">
    <source>
        <dbReference type="Proteomes" id="UP000799421"/>
    </source>
</evidence>
<evidence type="ECO:0000313" key="1">
    <source>
        <dbReference type="EMBL" id="KAF2864353.1"/>
    </source>
</evidence>
<name>A0A6A7CAC3_9PEZI</name>
<gene>
    <name evidence="1" type="ORF">K470DRAFT_261257</name>
</gene>
<proteinExistence type="predicted"/>
<organism evidence="1 2">
    <name type="scientific">Piedraia hortae CBS 480.64</name>
    <dbReference type="NCBI Taxonomy" id="1314780"/>
    <lineage>
        <taxon>Eukaryota</taxon>
        <taxon>Fungi</taxon>
        <taxon>Dikarya</taxon>
        <taxon>Ascomycota</taxon>
        <taxon>Pezizomycotina</taxon>
        <taxon>Dothideomycetes</taxon>
        <taxon>Dothideomycetidae</taxon>
        <taxon>Capnodiales</taxon>
        <taxon>Piedraiaceae</taxon>
        <taxon>Piedraia</taxon>
    </lineage>
</organism>
<protein>
    <submittedName>
        <fullName evidence="1">Uncharacterized protein</fullName>
    </submittedName>
</protein>